<proteinExistence type="predicted"/>
<name>A0A4R4VIN6_9ACTN</name>
<dbReference type="RefSeq" id="WP_132596157.1">
    <property type="nucleotide sequence ID" value="NZ_SMKO01000038.1"/>
</dbReference>
<organism evidence="1 2">
    <name type="scientific">Nonomuraea deserti</name>
    <dbReference type="NCBI Taxonomy" id="1848322"/>
    <lineage>
        <taxon>Bacteria</taxon>
        <taxon>Bacillati</taxon>
        <taxon>Actinomycetota</taxon>
        <taxon>Actinomycetes</taxon>
        <taxon>Streptosporangiales</taxon>
        <taxon>Streptosporangiaceae</taxon>
        <taxon>Nonomuraea</taxon>
    </lineage>
</organism>
<dbReference type="Gene3D" id="2.30.110.10">
    <property type="entry name" value="Electron Transport, Fmn-binding Protein, Chain A"/>
    <property type="match status" value="1"/>
</dbReference>
<dbReference type="Proteomes" id="UP000295258">
    <property type="component" value="Unassembled WGS sequence"/>
</dbReference>
<protein>
    <submittedName>
        <fullName evidence="1">FMN-binding negative transcriptional regulator</fullName>
    </submittedName>
</protein>
<sequence length="212" mass="23745">MLIHPWDAARDKEEWQTWLRTRDFGQLAANGVNGGPPILVPTHFLFDGDKEVVLHLARPNPIWPAIEACPTVVVSVHDDYAYIPTGWRADSPEAGVPTSYYASVQLTCVAEIVDGKEGKVDILRRQLAHHQPDGDHGEMRADAGPYHRMLSAVRGLRLEVVGVRAKFKFDDHRPVEQRERIAAELAARDLLHDAGARVQQLRRLADRLSETA</sequence>
<dbReference type="Pfam" id="PF04299">
    <property type="entry name" value="FMN_bind_2"/>
    <property type="match status" value="1"/>
</dbReference>
<gene>
    <name evidence="1" type="ORF">E1292_16820</name>
</gene>
<accession>A0A4R4VIN6</accession>
<keyword evidence="2" id="KW-1185">Reference proteome</keyword>
<evidence type="ECO:0000313" key="2">
    <source>
        <dbReference type="Proteomes" id="UP000295258"/>
    </source>
</evidence>
<dbReference type="InterPro" id="IPR007396">
    <property type="entry name" value="TR_PAI2-type"/>
</dbReference>
<dbReference type="EMBL" id="SMKO01000038">
    <property type="protein sequence ID" value="TDD05538.1"/>
    <property type="molecule type" value="Genomic_DNA"/>
</dbReference>
<dbReference type="SUPFAM" id="SSF50475">
    <property type="entry name" value="FMN-binding split barrel"/>
    <property type="match status" value="1"/>
</dbReference>
<comment type="caution">
    <text evidence="1">The sequence shown here is derived from an EMBL/GenBank/DDBJ whole genome shotgun (WGS) entry which is preliminary data.</text>
</comment>
<reference evidence="1 2" key="1">
    <citation type="submission" date="2019-03" db="EMBL/GenBank/DDBJ databases">
        <title>Draft genome sequences of novel Actinobacteria.</title>
        <authorList>
            <person name="Sahin N."/>
            <person name="Ay H."/>
            <person name="Saygin H."/>
        </authorList>
    </citation>
    <scope>NUCLEOTIDE SEQUENCE [LARGE SCALE GENOMIC DNA]</scope>
    <source>
        <strain evidence="1 2">KC310</strain>
    </source>
</reference>
<evidence type="ECO:0000313" key="1">
    <source>
        <dbReference type="EMBL" id="TDD05538.1"/>
    </source>
</evidence>
<dbReference type="PANTHER" id="PTHR35802">
    <property type="entry name" value="PROTEASE SYNTHASE AND SPORULATION PROTEIN PAI 2"/>
    <property type="match status" value="1"/>
</dbReference>
<dbReference type="InterPro" id="IPR012349">
    <property type="entry name" value="Split_barrel_FMN-bd"/>
</dbReference>
<dbReference type="PANTHER" id="PTHR35802:SF1">
    <property type="entry name" value="PROTEASE SYNTHASE AND SPORULATION PROTEIN PAI 2"/>
    <property type="match status" value="1"/>
</dbReference>
<dbReference type="AlphaFoldDB" id="A0A4R4VIN6"/>